<proteinExistence type="predicted"/>
<reference evidence="2 3" key="1">
    <citation type="journal article" date="2019" name="Emerg. Microbes Infect.">
        <title>Comprehensive subspecies identification of 175 nontuberculous mycobacteria species based on 7547 genomic profiles.</title>
        <authorList>
            <person name="Matsumoto Y."/>
            <person name="Kinjo T."/>
            <person name="Motooka D."/>
            <person name="Nabeya D."/>
            <person name="Jung N."/>
            <person name="Uechi K."/>
            <person name="Horii T."/>
            <person name="Iida T."/>
            <person name="Fujita J."/>
            <person name="Nakamura S."/>
        </authorList>
    </citation>
    <scope>NUCLEOTIDE SEQUENCE [LARGE SCALE GENOMIC DNA]</scope>
    <source>
        <strain evidence="2 3">JCM 15296</strain>
    </source>
</reference>
<accession>A0ABN5Z115</accession>
<feature type="chain" id="PRO_5045193703" evidence="1">
    <location>
        <begin position="23"/>
        <end position="75"/>
    </location>
</feature>
<gene>
    <name evidence="2" type="ORF">MAUB_57300</name>
</gene>
<evidence type="ECO:0000313" key="2">
    <source>
        <dbReference type="EMBL" id="BBX87857.1"/>
    </source>
</evidence>
<feature type="signal peptide" evidence="1">
    <location>
        <begin position="1"/>
        <end position="22"/>
    </location>
</feature>
<evidence type="ECO:0000256" key="1">
    <source>
        <dbReference type="SAM" id="SignalP"/>
    </source>
</evidence>
<keyword evidence="1" id="KW-0732">Signal</keyword>
<name>A0ABN5Z115_9MYCO</name>
<keyword evidence="3" id="KW-1185">Reference proteome</keyword>
<dbReference type="EMBL" id="AP022577">
    <property type="protein sequence ID" value="BBX87857.1"/>
    <property type="molecule type" value="Genomic_DNA"/>
</dbReference>
<sequence>MICTLAAFVSPLLAVAFLPNIAKPAFIPSDLWVFGLIYAEWVHHRLRPWCPYCKPWDDFGDHEPAPDPTLHSTQR</sequence>
<evidence type="ECO:0000313" key="3">
    <source>
        <dbReference type="Proteomes" id="UP000465609"/>
    </source>
</evidence>
<dbReference type="Proteomes" id="UP000465609">
    <property type="component" value="Chromosome"/>
</dbReference>
<protein>
    <submittedName>
        <fullName evidence="2">Uncharacterized protein</fullName>
    </submittedName>
</protein>
<organism evidence="2 3">
    <name type="scientific">Mycolicibacterium aubagnense</name>
    <dbReference type="NCBI Taxonomy" id="319707"/>
    <lineage>
        <taxon>Bacteria</taxon>
        <taxon>Bacillati</taxon>
        <taxon>Actinomycetota</taxon>
        <taxon>Actinomycetes</taxon>
        <taxon>Mycobacteriales</taxon>
        <taxon>Mycobacteriaceae</taxon>
        <taxon>Mycolicibacterium</taxon>
    </lineage>
</organism>